<proteinExistence type="predicted"/>
<accession>A0AAN9A5A2</accession>
<feature type="signal peptide" evidence="1">
    <location>
        <begin position="1"/>
        <end position="26"/>
    </location>
</feature>
<evidence type="ECO:0000256" key="1">
    <source>
        <dbReference type="SAM" id="SignalP"/>
    </source>
</evidence>
<name>A0AAN9A5A2_HALRR</name>
<dbReference type="PANTHER" id="PTHR38564">
    <property type="entry name" value="SI:CH73-250A16.5-RELATED"/>
    <property type="match status" value="1"/>
</dbReference>
<keyword evidence="1" id="KW-0732">Signal</keyword>
<organism evidence="2 3">
    <name type="scientific">Halocaridina rubra</name>
    <name type="common">Hawaiian red shrimp</name>
    <dbReference type="NCBI Taxonomy" id="373956"/>
    <lineage>
        <taxon>Eukaryota</taxon>
        <taxon>Metazoa</taxon>
        <taxon>Ecdysozoa</taxon>
        <taxon>Arthropoda</taxon>
        <taxon>Crustacea</taxon>
        <taxon>Multicrustacea</taxon>
        <taxon>Malacostraca</taxon>
        <taxon>Eumalacostraca</taxon>
        <taxon>Eucarida</taxon>
        <taxon>Decapoda</taxon>
        <taxon>Pleocyemata</taxon>
        <taxon>Caridea</taxon>
        <taxon>Atyoidea</taxon>
        <taxon>Atyidae</taxon>
        <taxon>Halocaridina</taxon>
    </lineage>
</organism>
<reference evidence="2 3" key="1">
    <citation type="submission" date="2023-11" db="EMBL/GenBank/DDBJ databases">
        <title>Halocaridina rubra genome assembly.</title>
        <authorList>
            <person name="Smith C."/>
        </authorList>
    </citation>
    <scope>NUCLEOTIDE SEQUENCE [LARGE SCALE GENOMIC DNA]</scope>
    <source>
        <strain evidence="2">EP-1</strain>
        <tissue evidence="2">Whole</tissue>
    </source>
</reference>
<gene>
    <name evidence="2" type="ORF">SK128_023122</name>
</gene>
<dbReference type="PANTHER" id="PTHR38564:SF2">
    <property type="entry name" value="WU:FC46H12 PRECURSOR"/>
    <property type="match status" value="1"/>
</dbReference>
<sequence>MGCCCGCKCCCLILLAVAIFIGASLGIFASVFPYPSHASCKVDWVFGESCWEVKSKLITQMKEWSDDDCTTKQQCNYEYLGEEGNTIRGLHTTPWLKFVDKFNFTVNTGYDGNCYVKAASESQASYAIIDFGTNYCNLRNLVIGSHLDEDAHYKENSTNAVCTMYSIAHCNLYT</sequence>
<dbReference type="EMBL" id="JAXCGZ010015519">
    <property type="protein sequence ID" value="KAK7070147.1"/>
    <property type="molecule type" value="Genomic_DNA"/>
</dbReference>
<evidence type="ECO:0000313" key="2">
    <source>
        <dbReference type="EMBL" id="KAK7070147.1"/>
    </source>
</evidence>
<keyword evidence="3" id="KW-1185">Reference proteome</keyword>
<protein>
    <submittedName>
        <fullName evidence="2">Uncharacterized protein</fullName>
    </submittedName>
</protein>
<dbReference type="Proteomes" id="UP001381693">
    <property type="component" value="Unassembled WGS sequence"/>
</dbReference>
<dbReference type="AlphaFoldDB" id="A0AAN9A5A2"/>
<feature type="chain" id="PRO_5042987226" evidence="1">
    <location>
        <begin position="27"/>
        <end position="174"/>
    </location>
</feature>
<comment type="caution">
    <text evidence="2">The sequence shown here is derived from an EMBL/GenBank/DDBJ whole genome shotgun (WGS) entry which is preliminary data.</text>
</comment>
<evidence type="ECO:0000313" key="3">
    <source>
        <dbReference type="Proteomes" id="UP001381693"/>
    </source>
</evidence>